<feature type="transmembrane region" description="Helical" evidence="5">
    <location>
        <begin position="41"/>
        <end position="62"/>
    </location>
</feature>
<feature type="transmembrane region" description="Helical" evidence="5">
    <location>
        <begin position="74"/>
        <end position="97"/>
    </location>
</feature>
<name>A0A1H8BMR8_9RHOB</name>
<organism evidence="7 8">
    <name type="scientific">Palleronia pelagia</name>
    <dbReference type="NCBI Taxonomy" id="387096"/>
    <lineage>
        <taxon>Bacteria</taxon>
        <taxon>Pseudomonadati</taxon>
        <taxon>Pseudomonadota</taxon>
        <taxon>Alphaproteobacteria</taxon>
        <taxon>Rhodobacterales</taxon>
        <taxon>Roseobacteraceae</taxon>
        <taxon>Palleronia</taxon>
    </lineage>
</organism>
<evidence type="ECO:0000259" key="6">
    <source>
        <dbReference type="Pfam" id="PF04893"/>
    </source>
</evidence>
<evidence type="ECO:0000256" key="2">
    <source>
        <dbReference type="ARBA" id="ARBA00022692"/>
    </source>
</evidence>
<keyword evidence="8" id="KW-1185">Reference proteome</keyword>
<evidence type="ECO:0000256" key="3">
    <source>
        <dbReference type="ARBA" id="ARBA00022989"/>
    </source>
</evidence>
<feature type="transmembrane region" description="Helical" evidence="5">
    <location>
        <begin position="177"/>
        <end position="199"/>
    </location>
</feature>
<dbReference type="EMBL" id="FOCM01000001">
    <property type="protein sequence ID" value="SEM84083.1"/>
    <property type="molecule type" value="Genomic_DNA"/>
</dbReference>
<comment type="subcellular location">
    <subcellularLocation>
        <location evidence="1">Membrane</location>
        <topology evidence="1">Multi-pass membrane protein</topology>
    </subcellularLocation>
</comment>
<feature type="transmembrane region" description="Helical" evidence="5">
    <location>
        <begin position="109"/>
        <end position="127"/>
    </location>
</feature>
<dbReference type="OrthoDB" id="7688451at2"/>
<evidence type="ECO:0000256" key="4">
    <source>
        <dbReference type="ARBA" id="ARBA00023136"/>
    </source>
</evidence>
<dbReference type="InterPro" id="IPR006977">
    <property type="entry name" value="Yip1_dom"/>
</dbReference>
<protein>
    <submittedName>
        <fullName evidence="7">Yip1 domain-containing protein</fullName>
    </submittedName>
</protein>
<dbReference type="Proteomes" id="UP000199372">
    <property type="component" value="Unassembled WGS sequence"/>
</dbReference>
<gene>
    <name evidence="7" type="ORF">SAMN04488011_101658</name>
</gene>
<accession>A0A1H8BMR8</accession>
<evidence type="ECO:0000256" key="5">
    <source>
        <dbReference type="SAM" id="Phobius"/>
    </source>
</evidence>
<reference evidence="8" key="1">
    <citation type="submission" date="2016-10" db="EMBL/GenBank/DDBJ databases">
        <authorList>
            <person name="Varghese N."/>
            <person name="Submissions S."/>
        </authorList>
    </citation>
    <scope>NUCLEOTIDE SEQUENCE [LARGE SCALE GENOMIC DNA]</scope>
    <source>
        <strain evidence="8">DSM 26893</strain>
    </source>
</reference>
<dbReference type="GO" id="GO:0016020">
    <property type="term" value="C:membrane"/>
    <property type="evidence" value="ECO:0007669"/>
    <property type="project" value="UniProtKB-SubCell"/>
</dbReference>
<keyword evidence="3 5" id="KW-1133">Transmembrane helix</keyword>
<proteinExistence type="predicted"/>
<evidence type="ECO:0000313" key="7">
    <source>
        <dbReference type="EMBL" id="SEM84083.1"/>
    </source>
</evidence>
<keyword evidence="2 5" id="KW-0812">Transmembrane</keyword>
<evidence type="ECO:0000313" key="8">
    <source>
        <dbReference type="Proteomes" id="UP000199372"/>
    </source>
</evidence>
<sequence length="201" mass="21768">MNLMSPATLGQLVVSTLRAPRPTFRALLEMGLPREVLWQALTLVAVLSLILSVTVNAFFVVQVTGSEQVPPEEIITLSPLMVGLIQFAVLVVSVFLIDWVGKKFKGTGSFEGAILAVTWLQVMMVGVQLLQMLLLLALPVLGSALTLLGMVLFFWLLTNFIAELHGFTSLGRVFGMILFVMVGVALGLSFLLTLVGITVPR</sequence>
<keyword evidence="4 5" id="KW-0472">Membrane</keyword>
<feature type="domain" description="Yip1" evidence="6">
    <location>
        <begin position="15"/>
        <end position="186"/>
    </location>
</feature>
<dbReference type="AlphaFoldDB" id="A0A1H8BMR8"/>
<feature type="transmembrane region" description="Helical" evidence="5">
    <location>
        <begin position="134"/>
        <end position="157"/>
    </location>
</feature>
<dbReference type="RefSeq" id="WP_091844195.1">
    <property type="nucleotide sequence ID" value="NZ_FOCM01000001.1"/>
</dbReference>
<dbReference type="Pfam" id="PF04893">
    <property type="entry name" value="Yip1"/>
    <property type="match status" value="1"/>
</dbReference>
<evidence type="ECO:0000256" key="1">
    <source>
        <dbReference type="ARBA" id="ARBA00004141"/>
    </source>
</evidence>